<dbReference type="EMBL" id="CZPT02001585">
    <property type="protein sequence ID" value="SCU71179.1"/>
    <property type="molecule type" value="Genomic_DNA"/>
</dbReference>
<organism evidence="2 3">
    <name type="scientific">Trypanosoma equiperdum</name>
    <dbReference type="NCBI Taxonomy" id="5694"/>
    <lineage>
        <taxon>Eukaryota</taxon>
        <taxon>Discoba</taxon>
        <taxon>Euglenozoa</taxon>
        <taxon>Kinetoplastea</taxon>
        <taxon>Metakinetoplastina</taxon>
        <taxon>Trypanosomatida</taxon>
        <taxon>Trypanosomatidae</taxon>
        <taxon>Trypanosoma</taxon>
    </lineage>
</organism>
<sequence>MMMRVVGKGKKTKEVKKSREASSEKKIPSPLEVEGAQDVPNANNVRYILHNQWSLTLLVDIYETERLTQIAVANGAAIGDLPVQLNLSVWALKKMGVGKSSQSLSGLSTELVDAGKNVKWMLGGRLLKMVIDLSEGPECSASAEPGRYTSLASMKQSSKLGESNYRVTVDLLCEGGNKWPVFGTPESTCNTSGDSSPTSIVPRALKFSLSPVTTREASASLDQSVLMQLNEFTTLDTSRFPVVKLCLSMEGEKGRIVHFAERIFSGIGVSVDVRCLSDEELSPEARREPGTGVNITAFEEHDSEGREYLFIELDSSKDYGAVGDDERIISNANHVRVGSRYLLNFTATRPAPRLPDFAEVYRSVRDHLHQLPNALNNLNMPSVRAAVVKDLVQHVASRELKNMIWEAVRLYIIRDYLEADQRSISTSPIVIRTL</sequence>
<gene>
    <name evidence="2" type="ORF">TEOVI_000275900</name>
</gene>
<name>A0A1G4IFM8_TRYEQ</name>
<dbReference type="GeneID" id="92376699"/>
<proteinExistence type="predicted"/>
<keyword evidence="3" id="KW-1185">Reference proteome</keyword>
<dbReference type="AlphaFoldDB" id="A0A1G4IFM8"/>
<protein>
    <submittedName>
        <fullName evidence="2">Uncharacterized protein</fullName>
    </submittedName>
</protein>
<dbReference type="RefSeq" id="XP_067081885.1">
    <property type="nucleotide sequence ID" value="XM_067225784.1"/>
</dbReference>
<feature type="region of interest" description="Disordered" evidence="1">
    <location>
        <begin position="1"/>
        <end position="29"/>
    </location>
</feature>
<evidence type="ECO:0000313" key="3">
    <source>
        <dbReference type="Proteomes" id="UP000195570"/>
    </source>
</evidence>
<evidence type="ECO:0000313" key="2">
    <source>
        <dbReference type="EMBL" id="SCU71179.1"/>
    </source>
</evidence>
<comment type="caution">
    <text evidence="2">The sequence shown here is derived from an EMBL/GenBank/DDBJ whole genome shotgun (WGS) entry which is preliminary data.</text>
</comment>
<dbReference type="Proteomes" id="UP000195570">
    <property type="component" value="Unassembled WGS sequence"/>
</dbReference>
<dbReference type="VEuPathDB" id="TriTrypDB:TEOVI_000275900"/>
<accession>A0A1G4IFM8</accession>
<reference evidence="2" key="1">
    <citation type="submission" date="2016-09" db="EMBL/GenBank/DDBJ databases">
        <authorList>
            <person name="Hebert L."/>
            <person name="Moumen B."/>
        </authorList>
    </citation>
    <scope>NUCLEOTIDE SEQUENCE [LARGE SCALE GENOMIC DNA]</scope>
    <source>
        <strain evidence="2">OVI</strain>
    </source>
</reference>
<feature type="compositionally biased region" description="Basic and acidic residues" evidence="1">
    <location>
        <begin position="15"/>
        <end position="27"/>
    </location>
</feature>
<evidence type="ECO:0000256" key="1">
    <source>
        <dbReference type="SAM" id="MobiDB-lite"/>
    </source>
</evidence>